<keyword evidence="2 5" id="KW-0349">Heme</keyword>
<sequence>MDFTIPNKIPSHQFGSETYKFKPRKIEQKTKLQVFKRSLSQLVLFLGFCLLFPSFLFAQKTTTNLKEEAQIQTFLKVTEQIRCICLPSLPIQSCSFNMCAASSYLKTFIENRIKDGMKEEEIVSKMENGFGTSVLQDPIVVMFQESGNQGMVDSIVYGFGPKILAQPDGTWINFTLFAIGVLGLFGIYKYGTKKKKDQAEAKTKLTSGDLKSTTEQIKNKIRKFEEES</sequence>
<keyword evidence="5" id="KW-1133">Transmembrane helix</keyword>
<feature type="transmembrane region" description="Helical" evidence="5">
    <location>
        <begin position="171"/>
        <end position="188"/>
    </location>
</feature>
<dbReference type="InterPro" id="IPR038297">
    <property type="entry name" value="CcmH/CycL/NrfF/Ccl2_sf"/>
</dbReference>
<dbReference type="AlphaFoldDB" id="A0A4R9IR34"/>
<protein>
    <recommendedName>
        <fullName evidence="5">Cytochrome c-type biogenesis protein</fullName>
    </recommendedName>
</protein>
<keyword evidence="3 5" id="KW-0479">Metal-binding</keyword>
<dbReference type="Pfam" id="PF03918">
    <property type="entry name" value="CcmH"/>
    <property type="match status" value="1"/>
</dbReference>
<dbReference type="EMBL" id="RQFM01000022">
    <property type="protein sequence ID" value="TGK85567.1"/>
    <property type="molecule type" value="Genomic_DNA"/>
</dbReference>
<gene>
    <name evidence="7" type="ORF">EHQ23_13060</name>
    <name evidence="8" type="ORF">EHQ26_00490</name>
</gene>
<evidence type="ECO:0000256" key="2">
    <source>
        <dbReference type="ARBA" id="ARBA00022617"/>
    </source>
</evidence>
<dbReference type="RefSeq" id="WP_135748378.1">
    <property type="nucleotide sequence ID" value="NZ_RQFL01000007.1"/>
</dbReference>
<evidence type="ECO:0000313" key="7">
    <source>
        <dbReference type="EMBL" id="TGK85567.1"/>
    </source>
</evidence>
<dbReference type="EMBL" id="RQFL01000007">
    <property type="protein sequence ID" value="TGK94464.1"/>
    <property type="molecule type" value="Genomic_DNA"/>
</dbReference>
<evidence type="ECO:0000256" key="3">
    <source>
        <dbReference type="ARBA" id="ARBA00022723"/>
    </source>
</evidence>
<evidence type="ECO:0000256" key="5">
    <source>
        <dbReference type="RuleBase" id="RU364112"/>
    </source>
</evidence>
<keyword evidence="5" id="KW-0812">Transmembrane</keyword>
<keyword evidence="5" id="KW-0472">Membrane</keyword>
<evidence type="ECO:0000313" key="8">
    <source>
        <dbReference type="EMBL" id="TGK94464.1"/>
    </source>
</evidence>
<dbReference type="Proteomes" id="UP000297394">
    <property type="component" value="Unassembled WGS sequence"/>
</dbReference>
<dbReference type="Proteomes" id="UP000297918">
    <property type="component" value="Unassembled WGS sequence"/>
</dbReference>
<dbReference type="InterPro" id="IPR005616">
    <property type="entry name" value="CcmH/CycL/Ccl2/NrfF_N"/>
</dbReference>
<comment type="similarity">
    <text evidence="1 5">Belongs to the CcmH/CycL/Ccl2/NrfF family.</text>
</comment>
<evidence type="ECO:0000256" key="4">
    <source>
        <dbReference type="ARBA" id="ARBA00023004"/>
    </source>
</evidence>
<organism evidence="7 9">
    <name type="scientific">Leptospira bourretii</name>
    <dbReference type="NCBI Taxonomy" id="2484962"/>
    <lineage>
        <taxon>Bacteria</taxon>
        <taxon>Pseudomonadati</taxon>
        <taxon>Spirochaetota</taxon>
        <taxon>Spirochaetia</taxon>
        <taxon>Leptospirales</taxon>
        <taxon>Leptospiraceae</taxon>
        <taxon>Leptospira</taxon>
    </lineage>
</organism>
<reference evidence="8" key="1">
    <citation type="submission" date="2018-10" db="EMBL/GenBank/DDBJ databases">
        <authorList>
            <person name="Vincent A.T."/>
            <person name="Schiettekatte O."/>
            <person name="Bourhy P."/>
            <person name="Veyrier F.J."/>
            <person name="Picardeau M."/>
        </authorList>
    </citation>
    <scope>NUCLEOTIDE SEQUENCE</scope>
    <source>
        <strain evidence="8">201800281</strain>
    </source>
</reference>
<name>A0A4R9IR34_9LEPT</name>
<evidence type="ECO:0000259" key="6">
    <source>
        <dbReference type="Pfam" id="PF03918"/>
    </source>
</evidence>
<evidence type="ECO:0000313" key="10">
    <source>
        <dbReference type="Proteomes" id="UP000297918"/>
    </source>
</evidence>
<keyword evidence="5" id="KW-0732">Signal</keyword>
<proteinExistence type="inferred from homology"/>
<dbReference type="Gene3D" id="1.10.8.640">
    <property type="entry name" value="Cytochrome C biogenesis protein"/>
    <property type="match status" value="1"/>
</dbReference>
<evidence type="ECO:0000313" key="9">
    <source>
        <dbReference type="Proteomes" id="UP000297394"/>
    </source>
</evidence>
<dbReference type="GO" id="GO:0046872">
    <property type="term" value="F:metal ion binding"/>
    <property type="evidence" value="ECO:0007669"/>
    <property type="project" value="UniProtKB-KW"/>
</dbReference>
<accession>A0A4R9IR34</accession>
<comment type="caution">
    <text evidence="7">The sequence shown here is derived from an EMBL/GenBank/DDBJ whole genome shotgun (WGS) entry which is preliminary data.</text>
</comment>
<feature type="domain" description="CcmH/CycL/Ccl2/NrfF N-terminal" evidence="6">
    <location>
        <begin position="48"/>
        <end position="140"/>
    </location>
</feature>
<comment type="function">
    <text evidence="5">Possible subunit of a heme lyase.</text>
</comment>
<keyword evidence="4 5" id="KW-0408">Iron</keyword>
<evidence type="ECO:0000256" key="1">
    <source>
        <dbReference type="ARBA" id="ARBA00010342"/>
    </source>
</evidence>
<dbReference type="OrthoDB" id="343940at2"/>
<keyword evidence="10" id="KW-1185">Reference proteome</keyword>
<feature type="transmembrane region" description="Helical" evidence="5">
    <location>
        <begin position="39"/>
        <end position="58"/>
    </location>
</feature>
<reference evidence="9 10" key="2">
    <citation type="journal article" date="2019" name="PLoS Negl. Trop. Dis.">
        <title>Revisiting the worldwide diversity of Leptospira species in the environment.</title>
        <authorList>
            <person name="Vincent A.T."/>
            <person name="Schiettekatte O."/>
            <person name="Bourhy P."/>
            <person name="Veyrier F.J."/>
            <person name="Picardeau M."/>
        </authorList>
    </citation>
    <scope>NUCLEOTIDE SEQUENCE [LARGE SCALE GENOMIC DNA]</scope>
    <source>
        <strain evidence="7 9">201800280</strain>
        <strain evidence="10">201800281</strain>
    </source>
</reference>